<dbReference type="Proteomes" id="UP000383932">
    <property type="component" value="Unassembled WGS sequence"/>
</dbReference>
<evidence type="ECO:0000313" key="2">
    <source>
        <dbReference type="EMBL" id="KAB5587461.1"/>
    </source>
</evidence>
<evidence type="ECO:0000313" key="3">
    <source>
        <dbReference type="Proteomes" id="UP000383932"/>
    </source>
</evidence>
<name>A0A5N5Q7P6_9AGAM</name>
<keyword evidence="3" id="KW-1185">Reference proteome</keyword>
<evidence type="ECO:0000256" key="1">
    <source>
        <dbReference type="SAM" id="MobiDB-lite"/>
    </source>
</evidence>
<comment type="caution">
    <text evidence="2">The sequence shown here is derived from an EMBL/GenBank/DDBJ whole genome shotgun (WGS) entry which is preliminary data.</text>
</comment>
<proteinExistence type="predicted"/>
<dbReference type="EMBL" id="SSOP01001076">
    <property type="protein sequence ID" value="KAB5587461.1"/>
    <property type="molecule type" value="Genomic_DNA"/>
</dbReference>
<feature type="compositionally biased region" description="Basic residues" evidence="1">
    <location>
        <begin position="55"/>
        <end position="68"/>
    </location>
</feature>
<reference evidence="2 3" key="1">
    <citation type="journal article" date="2019" name="Fungal Biol. Biotechnol.">
        <title>Draft genome sequence of fastidious pathogen Ceratobasidium theobromae, which causes vascular-streak dieback in Theobroma cacao.</title>
        <authorList>
            <person name="Ali S.S."/>
            <person name="Asman A."/>
            <person name="Shao J."/>
            <person name="Firmansyah A.P."/>
            <person name="Susilo A.W."/>
            <person name="Rosmana A."/>
            <person name="McMahon P."/>
            <person name="Junaid M."/>
            <person name="Guest D."/>
            <person name="Kheng T.Y."/>
            <person name="Meinhardt L.W."/>
            <person name="Bailey B.A."/>
        </authorList>
    </citation>
    <scope>NUCLEOTIDE SEQUENCE [LARGE SCALE GENOMIC DNA]</scope>
    <source>
        <strain evidence="2 3">CT2</strain>
    </source>
</reference>
<feature type="region of interest" description="Disordered" evidence="1">
    <location>
        <begin position="112"/>
        <end position="142"/>
    </location>
</feature>
<feature type="region of interest" description="Disordered" evidence="1">
    <location>
        <begin position="32"/>
        <end position="92"/>
    </location>
</feature>
<feature type="compositionally biased region" description="Basic and acidic residues" evidence="1">
    <location>
        <begin position="69"/>
        <end position="89"/>
    </location>
</feature>
<organism evidence="2 3">
    <name type="scientific">Ceratobasidium theobromae</name>
    <dbReference type="NCBI Taxonomy" id="1582974"/>
    <lineage>
        <taxon>Eukaryota</taxon>
        <taxon>Fungi</taxon>
        <taxon>Dikarya</taxon>
        <taxon>Basidiomycota</taxon>
        <taxon>Agaricomycotina</taxon>
        <taxon>Agaricomycetes</taxon>
        <taxon>Cantharellales</taxon>
        <taxon>Ceratobasidiaceae</taxon>
        <taxon>Ceratobasidium</taxon>
    </lineage>
</organism>
<feature type="compositionally biased region" description="Acidic residues" evidence="1">
    <location>
        <begin position="112"/>
        <end position="127"/>
    </location>
</feature>
<dbReference type="OrthoDB" id="10594092at2759"/>
<sequence length="301" mass="33586">MLQNLPSDLPMYCEDLEGYEKHYKVRPGFQFQSKAKPKIAQPVAKSQTQLPKPKGPPKSKSKGKPKPKPKPESEPEPKPEPASEPDQPKKTIKLKLKSRLVAIDTEPELEFEANLDLGESDSQEDNVDEKFEQKTGGKGNDDDKLDMMELAFAVKHNGAHDIIQLAFAADFDVLHCKVSELLHVSPSNLQLAYKMPGMKKSDLRRHLQTHEHFEALKLEARKNIKGFVTEIEAANKKKGKVALGQQAKVGEVSKRRDQRLQTRPRKTRMQSMLGFVSTSKTESAISVGEGATSVVAVTTLR</sequence>
<dbReference type="AlphaFoldDB" id="A0A5N5Q7P6"/>
<protein>
    <submittedName>
        <fullName evidence="2">Uncharacterized protein</fullName>
    </submittedName>
</protein>
<gene>
    <name evidence="2" type="ORF">CTheo_9101</name>
</gene>
<feature type="compositionally biased region" description="Basic and acidic residues" evidence="1">
    <location>
        <begin position="128"/>
        <end position="142"/>
    </location>
</feature>
<accession>A0A5N5Q7P6</accession>